<feature type="domain" description="Penicillin binding protein A dimerisation" evidence="2">
    <location>
        <begin position="54"/>
        <end position="137"/>
    </location>
</feature>
<dbReference type="RefSeq" id="WP_208259111.1">
    <property type="nucleotide sequence ID" value="NZ_JAGEOJ010000012.1"/>
</dbReference>
<reference evidence="3" key="1">
    <citation type="submission" date="2021-03" db="EMBL/GenBank/DDBJ databases">
        <authorList>
            <person name="Kanchanasin P."/>
            <person name="Saeng-In P."/>
            <person name="Phongsopitanun W."/>
            <person name="Yuki M."/>
            <person name="Kudo T."/>
            <person name="Ohkuma M."/>
            <person name="Tanasupawat S."/>
        </authorList>
    </citation>
    <scope>NUCLEOTIDE SEQUENCE</scope>
    <source>
        <strain evidence="3">GKU 128</strain>
    </source>
</reference>
<dbReference type="GO" id="GO:0005886">
    <property type="term" value="C:plasma membrane"/>
    <property type="evidence" value="ECO:0007669"/>
    <property type="project" value="TreeGrafter"/>
</dbReference>
<feature type="domain" description="Penicillin-binding protein transpeptidase" evidence="1">
    <location>
        <begin position="164"/>
        <end position="482"/>
    </location>
</feature>
<protein>
    <submittedName>
        <fullName evidence="3">Penicillin-binding protein 2</fullName>
    </submittedName>
</protein>
<dbReference type="GO" id="GO:0071972">
    <property type="term" value="F:peptidoglycan L,D-transpeptidase activity"/>
    <property type="evidence" value="ECO:0007669"/>
    <property type="project" value="TreeGrafter"/>
</dbReference>
<dbReference type="SUPFAM" id="SSF56601">
    <property type="entry name" value="beta-lactamase/transpeptidase-like"/>
    <property type="match status" value="1"/>
</dbReference>
<dbReference type="GO" id="GO:0071555">
    <property type="term" value="P:cell wall organization"/>
    <property type="evidence" value="ECO:0007669"/>
    <property type="project" value="TreeGrafter"/>
</dbReference>
<sequence length="487" mass="51420">MNMDKPLRRVAIFGGLLFLGLLAQVNYVQGTQAENLRTDDKNTRKFAGTFNEPRGRIIAGPEVLVEAVETGKSSPKYGRKYKDGEIFAPITGYFTASAGAGGVEKAYNDLLSGQDKRLKNQKWFDMLIGKKAKAADVQTTIDPNAQRVAFNALKEGTASGRKAAAVVMDIKTGAIKVMASFPSYDPTTVAPQAGEAGVKRFDELNNSRTKPTVDKAMSDTNFPGSSFKSVVAASALANGLNKNSSVPAPSTFNLPGTNTALPNSHEGGACGGIGQAQLIQTFAESCNTTFGILGSQQLGKDKVLDTARKFGYDQAIEIEPGLRTAKSNFVKPDADGAQTALASIGQGSNSATPLHMAMVAAAAANKGKIMKPYLVQKVTGEEQNTLDEAKPKEFGEAMSDDAAGQLADMMREVVTTGTGKSLRRFNIAGKTGTADIDGVEFNNRWFVGFAPIDSPRYAFAVFTQGDGSGGEAAGPIAGKIMQAVRKD</sequence>
<proteinExistence type="predicted"/>
<gene>
    <name evidence="3" type="ORF">J4573_29315</name>
</gene>
<evidence type="ECO:0000259" key="1">
    <source>
        <dbReference type="Pfam" id="PF00905"/>
    </source>
</evidence>
<dbReference type="PANTHER" id="PTHR30627:SF24">
    <property type="entry name" value="PENICILLIN-BINDING PROTEIN 4B"/>
    <property type="match status" value="1"/>
</dbReference>
<evidence type="ECO:0000313" key="3">
    <source>
        <dbReference type="EMBL" id="MBO2451225.1"/>
    </source>
</evidence>
<keyword evidence="4" id="KW-1185">Reference proteome</keyword>
<organism evidence="3 4">
    <name type="scientific">Actinomadura barringtoniae</name>
    <dbReference type="NCBI Taxonomy" id="1427535"/>
    <lineage>
        <taxon>Bacteria</taxon>
        <taxon>Bacillati</taxon>
        <taxon>Actinomycetota</taxon>
        <taxon>Actinomycetes</taxon>
        <taxon>Streptosporangiales</taxon>
        <taxon>Thermomonosporaceae</taxon>
        <taxon>Actinomadura</taxon>
    </lineage>
</organism>
<dbReference type="EMBL" id="JAGEOJ010000012">
    <property type="protein sequence ID" value="MBO2451225.1"/>
    <property type="molecule type" value="Genomic_DNA"/>
</dbReference>
<dbReference type="GO" id="GO:0008658">
    <property type="term" value="F:penicillin binding"/>
    <property type="evidence" value="ECO:0007669"/>
    <property type="project" value="InterPro"/>
</dbReference>
<dbReference type="InterPro" id="IPR050515">
    <property type="entry name" value="Beta-lactam/transpept"/>
</dbReference>
<accession>A0A939TCG8</accession>
<comment type="caution">
    <text evidence="3">The sequence shown here is derived from an EMBL/GenBank/DDBJ whole genome shotgun (WGS) entry which is preliminary data.</text>
</comment>
<dbReference type="InterPro" id="IPR001460">
    <property type="entry name" value="PCN-bd_Tpept"/>
</dbReference>
<dbReference type="PANTHER" id="PTHR30627">
    <property type="entry name" value="PEPTIDOGLYCAN D,D-TRANSPEPTIDASE"/>
    <property type="match status" value="1"/>
</dbReference>
<evidence type="ECO:0000313" key="4">
    <source>
        <dbReference type="Proteomes" id="UP000669179"/>
    </source>
</evidence>
<dbReference type="Gene3D" id="3.40.710.10">
    <property type="entry name" value="DD-peptidase/beta-lactamase superfamily"/>
    <property type="match status" value="1"/>
</dbReference>
<dbReference type="Pfam" id="PF21922">
    <property type="entry name" value="PBP_dimer_2"/>
    <property type="match status" value="1"/>
</dbReference>
<dbReference type="InterPro" id="IPR054120">
    <property type="entry name" value="PBPA_dimer"/>
</dbReference>
<dbReference type="InterPro" id="IPR012338">
    <property type="entry name" value="Beta-lactam/transpept-like"/>
</dbReference>
<dbReference type="Pfam" id="PF00905">
    <property type="entry name" value="Transpeptidase"/>
    <property type="match status" value="1"/>
</dbReference>
<dbReference type="Gene3D" id="3.90.1310.10">
    <property type="entry name" value="Penicillin-binding protein 2a (Domain 2)"/>
    <property type="match status" value="1"/>
</dbReference>
<dbReference type="AlphaFoldDB" id="A0A939TCG8"/>
<evidence type="ECO:0000259" key="2">
    <source>
        <dbReference type="Pfam" id="PF21922"/>
    </source>
</evidence>
<name>A0A939TCG8_9ACTN</name>
<dbReference type="Proteomes" id="UP000669179">
    <property type="component" value="Unassembled WGS sequence"/>
</dbReference>